<keyword evidence="1" id="KW-0489">Methyltransferase</keyword>
<dbReference type="PANTHER" id="PTHR40036">
    <property type="entry name" value="MACROCIN O-METHYLTRANSFERASE"/>
    <property type="match status" value="1"/>
</dbReference>
<accession>A0ABR6FZU1</accession>
<reference evidence="1 2" key="1">
    <citation type="submission" date="2020-08" db="EMBL/GenBank/DDBJ databases">
        <title>Genomic Encyclopedia of Type Strains, Phase IV (KMG-V): Genome sequencing to study the core and pangenomes of soil and plant-associated prokaryotes.</title>
        <authorList>
            <person name="Whitman W."/>
        </authorList>
    </citation>
    <scope>NUCLEOTIDE SEQUENCE [LARGE SCALE GENOMIC DNA]</scope>
    <source>
        <strain evidence="1 2">SRMrh-85</strain>
    </source>
</reference>
<dbReference type="GO" id="GO:0008168">
    <property type="term" value="F:methyltransferase activity"/>
    <property type="evidence" value="ECO:0007669"/>
    <property type="project" value="UniProtKB-KW"/>
</dbReference>
<dbReference type="EMBL" id="JACHVZ010000041">
    <property type="protein sequence ID" value="MBB2932962.1"/>
    <property type="molecule type" value="Genomic_DNA"/>
</dbReference>
<dbReference type="PANTHER" id="PTHR40036:SF1">
    <property type="entry name" value="MACROCIN O-METHYLTRANSFERASE"/>
    <property type="match status" value="1"/>
</dbReference>
<dbReference type="RefSeq" id="WP_110389019.1">
    <property type="nucleotide sequence ID" value="NZ_JACHVZ010000041.1"/>
</dbReference>
<proteinExistence type="predicted"/>
<name>A0ABR6FZU1_9BURK</name>
<dbReference type="Pfam" id="PF05711">
    <property type="entry name" value="TylF"/>
    <property type="match status" value="1"/>
</dbReference>
<dbReference type="InterPro" id="IPR008884">
    <property type="entry name" value="TylF_MeTrfase"/>
</dbReference>
<dbReference type="GO" id="GO:0032259">
    <property type="term" value="P:methylation"/>
    <property type="evidence" value="ECO:0007669"/>
    <property type="project" value="UniProtKB-KW"/>
</dbReference>
<dbReference type="Gene3D" id="3.40.50.150">
    <property type="entry name" value="Vaccinia Virus protein VP39"/>
    <property type="match status" value="1"/>
</dbReference>
<evidence type="ECO:0000313" key="2">
    <source>
        <dbReference type="Proteomes" id="UP000533533"/>
    </source>
</evidence>
<evidence type="ECO:0000313" key="1">
    <source>
        <dbReference type="EMBL" id="MBB2932962.1"/>
    </source>
</evidence>
<dbReference type="InterPro" id="IPR029063">
    <property type="entry name" value="SAM-dependent_MTases_sf"/>
</dbReference>
<protein>
    <submittedName>
        <fullName evidence="1">O-methyltransferase</fullName>
        <ecNumber evidence="1">2.1.1.-</ecNumber>
    </submittedName>
</protein>
<keyword evidence="2" id="KW-1185">Reference proteome</keyword>
<dbReference type="Proteomes" id="UP000533533">
    <property type="component" value="Unassembled WGS sequence"/>
</dbReference>
<dbReference type="SUPFAM" id="SSF53335">
    <property type="entry name" value="S-adenosyl-L-methionine-dependent methyltransferases"/>
    <property type="match status" value="1"/>
</dbReference>
<gene>
    <name evidence="1" type="ORF">FHX59_007452</name>
</gene>
<sequence>MAQSTVADVSWPELLISRAPQKYTENIEKYRARGGILDPQTDILKFSHNDRARFFAFCLIIDQLAKDDIGGDFAELGVFKGNSAQFLAAIARRLGRTTYLLDTFEGFDAKDLSADESQLNGAFADTSLDAVRAKVGDEQTIFIKGRFPDTAAQLPADGKYSLVHIDCDLGEPVAAGLHYFYPRVRPGGFIIVYDYNSLYWDGAEMAVDRFFADKPESIVPLPDLCGSVVVRKNKQTYYD</sequence>
<comment type="caution">
    <text evidence="1">The sequence shown here is derived from an EMBL/GenBank/DDBJ whole genome shotgun (WGS) entry which is preliminary data.</text>
</comment>
<dbReference type="EC" id="2.1.1.-" evidence="1"/>
<keyword evidence="1" id="KW-0808">Transferase</keyword>
<organism evidence="1 2">
    <name type="scientific">Paraburkholderia silvatlantica</name>
    <dbReference type="NCBI Taxonomy" id="321895"/>
    <lineage>
        <taxon>Bacteria</taxon>
        <taxon>Pseudomonadati</taxon>
        <taxon>Pseudomonadota</taxon>
        <taxon>Betaproteobacteria</taxon>
        <taxon>Burkholderiales</taxon>
        <taxon>Burkholderiaceae</taxon>
        <taxon>Paraburkholderia</taxon>
    </lineage>
</organism>